<dbReference type="OrthoDB" id="981124at2"/>
<sequence>MRKWLNNYFEFSRKEFNGLMVLLTLIAGIAVFPTVYRMLWPLELPTEEEQLAVLKFAMAAKQDQDKESDPGVFSAKAYLKRVKPVLFYFDPNTIDLIGWQKLGLSEKQAQGILNYRSKGGVFRKKADLQKMYTISPGLYQLLEPYVQIAGDELSSLPRTKVSSQEQASIPKEFKLIELNGADTAALDEIRGIGKVFARRIVAYRERIGGFYKKEQLMEVFGIDSLKYNEIKAQVAVDPDKLKRININTVEVNDFRNHPYIRYKQVNALIQYRKQHGNYSNIADLNKVAILTPEIIGRLAPYLIF</sequence>
<gene>
    <name evidence="2" type="ORF">BFS30_13660</name>
</gene>
<keyword evidence="1" id="KW-1133">Transmembrane helix</keyword>
<reference evidence="2 3" key="1">
    <citation type="submission" date="2016-08" db="EMBL/GenBank/DDBJ databases">
        <authorList>
            <person name="Seilhamer J.J."/>
        </authorList>
    </citation>
    <scope>NUCLEOTIDE SEQUENCE [LARGE SCALE GENOMIC DNA]</scope>
    <source>
        <strain evidence="2 3">DX4</strain>
    </source>
</reference>
<dbReference type="Pfam" id="PF12836">
    <property type="entry name" value="HHH_3"/>
    <property type="match status" value="2"/>
</dbReference>
<dbReference type="Proteomes" id="UP000094313">
    <property type="component" value="Chromosome"/>
</dbReference>
<keyword evidence="1" id="KW-0472">Membrane</keyword>
<feature type="transmembrane region" description="Helical" evidence="1">
    <location>
        <begin position="21"/>
        <end position="40"/>
    </location>
</feature>
<dbReference type="PANTHER" id="PTHR21180">
    <property type="entry name" value="ENDONUCLEASE/EXONUCLEASE/PHOSPHATASE FAMILY DOMAIN-CONTAINING PROTEIN 1"/>
    <property type="match status" value="1"/>
</dbReference>
<dbReference type="GO" id="GO:0015627">
    <property type="term" value="C:type II protein secretion system complex"/>
    <property type="evidence" value="ECO:0007669"/>
    <property type="project" value="TreeGrafter"/>
</dbReference>
<dbReference type="Gene3D" id="1.10.150.310">
    <property type="entry name" value="Tex RuvX-like domain-like"/>
    <property type="match status" value="1"/>
</dbReference>
<accession>A0A1D7QHJ0</accession>
<organism evidence="2 3">
    <name type="scientific">Pedobacter steynii</name>
    <dbReference type="NCBI Taxonomy" id="430522"/>
    <lineage>
        <taxon>Bacteria</taxon>
        <taxon>Pseudomonadati</taxon>
        <taxon>Bacteroidota</taxon>
        <taxon>Sphingobacteriia</taxon>
        <taxon>Sphingobacteriales</taxon>
        <taxon>Sphingobacteriaceae</taxon>
        <taxon>Pedobacter</taxon>
    </lineage>
</organism>
<dbReference type="PANTHER" id="PTHR21180:SF32">
    <property type="entry name" value="ENDONUCLEASE_EXONUCLEASE_PHOSPHATASE FAMILY DOMAIN-CONTAINING PROTEIN 1"/>
    <property type="match status" value="1"/>
</dbReference>
<dbReference type="Gene3D" id="1.10.150.280">
    <property type="entry name" value="AF1531-like domain"/>
    <property type="match status" value="2"/>
</dbReference>
<dbReference type="SUPFAM" id="SSF47781">
    <property type="entry name" value="RuvA domain 2-like"/>
    <property type="match status" value="3"/>
</dbReference>
<evidence type="ECO:0000256" key="1">
    <source>
        <dbReference type="SAM" id="Phobius"/>
    </source>
</evidence>
<evidence type="ECO:0000313" key="2">
    <source>
        <dbReference type="EMBL" id="AOM78126.1"/>
    </source>
</evidence>
<protein>
    <recommendedName>
        <fullName evidence="4">Competence protein ComEA helix-hairpin-helix repeat region</fullName>
    </recommendedName>
</protein>
<keyword evidence="1" id="KW-0812">Transmembrane</keyword>
<dbReference type="GO" id="GO:0015628">
    <property type="term" value="P:protein secretion by the type II secretion system"/>
    <property type="evidence" value="ECO:0007669"/>
    <property type="project" value="TreeGrafter"/>
</dbReference>
<proteinExistence type="predicted"/>
<dbReference type="RefSeq" id="WP_069379795.1">
    <property type="nucleotide sequence ID" value="NZ_CP017141.1"/>
</dbReference>
<keyword evidence="3" id="KW-1185">Reference proteome</keyword>
<dbReference type="InterPro" id="IPR010994">
    <property type="entry name" value="RuvA_2-like"/>
</dbReference>
<dbReference type="AlphaFoldDB" id="A0A1D7QHJ0"/>
<dbReference type="InterPro" id="IPR051675">
    <property type="entry name" value="Endo/Exo/Phosphatase_dom_1"/>
</dbReference>
<dbReference type="EMBL" id="CP017141">
    <property type="protein sequence ID" value="AOM78126.1"/>
    <property type="molecule type" value="Genomic_DNA"/>
</dbReference>
<name>A0A1D7QHJ0_9SPHI</name>
<evidence type="ECO:0000313" key="3">
    <source>
        <dbReference type="Proteomes" id="UP000094313"/>
    </source>
</evidence>
<dbReference type="KEGG" id="psty:BFS30_13660"/>
<evidence type="ECO:0008006" key="4">
    <source>
        <dbReference type="Google" id="ProtNLM"/>
    </source>
</evidence>